<comment type="caution">
    <text evidence="2">The sequence shown here is derived from an EMBL/GenBank/DDBJ whole genome shotgun (WGS) entry which is preliminary data.</text>
</comment>
<evidence type="ECO:0000313" key="2">
    <source>
        <dbReference type="EMBL" id="KLU05385.1"/>
    </source>
</evidence>
<keyword evidence="3" id="KW-1185">Reference proteome</keyword>
<accession>A0A0J1BFQ9</accession>
<protein>
    <submittedName>
        <fullName evidence="2">Uncharacterized protein</fullName>
    </submittedName>
</protein>
<evidence type="ECO:0000256" key="1">
    <source>
        <dbReference type="SAM" id="MobiDB-lite"/>
    </source>
</evidence>
<gene>
    <name evidence="2" type="ORF">RISK_002592</name>
</gene>
<feature type="region of interest" description="Disordered" evidence="1">
    <location>
        <begin position="17"/>
        <end position="38"/>
    </location>
</feature>
<dbReference type="Proteomes" id="UP000036367">
    <property type="component" value="Unassembled WGS sequence"/>
</dbReference>
<organism evidence="2 3">
    <name type="scientific">Rhodopirellula islandica</name>
    <dbReference type="NCBI Taxonomy" id="595434"/>
    <lineage>
        <taxon>Bacteria</taxon>
        <taxon>Pseudomonadati</taxon>
        <taxon>Planctomycetota</taxon>
        <taxon>Planctomycetia</taxon>
        <taxon>Pirellulales</taxon>
        <taxon>Pirellulaceae</taxon>
        <taxon>Rhodopirellula</taxon>
    </lineage>
</organism>
<sequence>MVESALDERLAVCENEDRRAPFEDPRDARGRIKRDADN</sequence>
<reference evidence="2" key="1">
    <citation type="submission" date="2015-05" db="EMBL/GenBank/DDBJ databases">
        <title>Permanent draft genome of Rhodopirellula islandicus K833.</title>
        <authorList>
            <person name="Kizina J."/>
            <person name="Richter M."/>
            <person name="Glockner F.O."/>
            <person name="Harder J."/>
        </authorList>
    </citation>
    <scope>NUCLEOTIDE SEQUENCE [LARGE SCALE GENOMIC DNA]</scope>
    <source>
        <strain evidence="2">K833</strain>
    </source>
</reference>
<evidence type="ECO:0000313" key="3">
    <source>
        <dbReference type="Proteomes" id="UP000036367"/>
    </source>
</evidence>
<proteinExistence type="predicted"/>
<dbReference type="AlphaFoldDB" id="A0A0J1BFQ9"/>
<name>A0A0J1BFQ9_RHOIS</name>
<dbReference type="EMBL" id="LECT01000019">
    <property type="protein sequence ID" value="KLU05385.1"/>
    <property type="molecule type" value="Genomic_DNA"/>
</dbReference>
<dbReference type="PATRIC" id="fig|595434.4.peg.2471"/>